<dbReference type="Pfam" id="PF00977">
    <property type="entry name" value="His_biosynth"/>
    <property type="match status" value="1"/>
</dbReference>
<evidence type="ECO:0000256" key="5">
    <source>
        <dbReference type="ARBA" id="ARBA00022490"/>
    </source>
</evidence>
<dbReference type="InterPro" id="IPR006063">
    <property type="entry name" value="HisA_bact_arch"/>
</dbReference>
<reference evidence="13" key="1">
    <citation type="submission" date="2016-11" db="EMBL/GenBank/DDBJ databases">
        <authorList>
            <person name="Varghese N."/>
            <person name="Submissions S."/>
        </authorList>
    </citation>
    <scope>NUCLEOTIDE SEQUENCE [LARGE SCALE GENOMIC DNA]</scope>
    <source>
        <strain evidence="13">DSM 9756</strain>
    </source>
</reference>
<dbReference type="UniPathway" id="UPA00031">
    <property type="reaction ID" value="UER00009"/>
</dbReference>
<dbReference type="NCBIfam" id="NF010112">
    <property type="entry name" value="PRK13585.1"/>
    <property type="match status" value="1"/>
</dbReference>
<dbReference type="HAMAP" id="MF_01014">
    <property type="entry name" value="HisA"/>
    <property type="match status" value="1"/>
</dbReference>
<dbReference type="Gene3D" id="3.20.20.70">
    <property type="entry name" value="Aldolase class I"/>
    <property type="match status" value="1"/>
</dbReference>
<keyword evidence="7 9" id="KW-0368">Histidine biosynthesis</keyword>
<organism evidence="12 13">
    <name type="scientific">Desulfacinum infernum DSM 9756</name>
    <dbReference type="NCBI Taxonomy" id="1121391"/>
    <lineage>
        <taxon>Bacteria</taxon>
        <taxon>Pseudomonadati</taxon>
        <taxon>Thermodesulfobacteriota</taxon>
        <taxon>Syntrophobacteria</taxon>
        <taxon>Syntrophobacterales</taxon>
        <taxon>Syntrophobacteraceae</taxon>
        <taxon>Desulfacinum</taxon>
    </lineage>
</organism>
<dbReference type="InterPro" id="IPR023016">
    <property type="entry name" value="HisA/PriA"/>
</dbReference>
<comment type="pathway">
    <text evidence="3 9 11">Amino-acid biosynthesis; L-histidine biosynthesis; L-histidine from 5-phospho-alpha-D-ribose 1-diphosphate: step 4/9.</text>
</comment>
<proteinExistence type="inferred from homology"/>
<dbReference type="OrthoDB" id="9807749at2"/>
<dbReference type="InterPro" id="IPR044524">
    <property type="entry name" value="Isoase_HisA-like"/>
</dbReference>
<comment type="similarity">
    <text evidence="4 9 10">Belongs to the HisA/HisF family.</text>
</comment>
<keyword evidence="13" id="KW-1185">Reference proteome</keyword>
<protein>
    <recommendedName>
        <fullName evidence="9 11">1-(5-phosphoribosyl)-5-[(5-phosphoribosylamino)methylideneamino] imidazole-4-carboxamide isomerase</fullName>
        <ecNumber evidence="9 11">5.3.1.16</ecNumber>
    </recommendedName>
    <alternativeName>
        <fullName evidence="9">Phosphoribosylformimino-5-aminoimidazole carboxamide ribotide isomerase</fullName>
    </alternativeName>
</protein>
<evidence type="ECO:0000256" key="2">
    <source>
        <dbReference type="ARBA" id="ARBA00004496"/>
    </source>
</evidence>
<feature type="active site" description="Proton donor" evidence="9">
    <location>
        <position position="129"/>
    </location>
</feature>
<evidence type="ECO:0000256" key="1">
    <source>
        <dbReference type="ARBA" id="ARBA00000901"/>
    </source>
</evidence>
<dbReference type="InterPro" id="IPR006062">
    <property type="entry name" value="His_biosynth"/>
</dbReference>
<sequence length="255" mass="27466">MILFPAIDLKEGRCVRLMQGHMDKATVYGTDPVQVALRWEAAGAQWLHVVDLDGAFAKTPKNRDVVARIVQAVKIPVQLGGGIRSEETAAAYLDLGVRRVILGTAATRDPAIVERVCGRFPGRVALGIDARNGLVAVEGWTETTDLQAVSFARRFEGLPLAALIYTDIHRDGMQSGVNIEATAELCRAVTIPVIASGGVAGWKDIEALLPLVPLGLEGVITGRALYTGALDLEEALRRLRERERRGNPRAGSQEA</sequence>
<accession>A0A1M5B0Z6</accession>
<dbReference type="InterPro" id="IPR011060">
    <property type="entry name" value="RibuloseP-bd_barrel"/>
</dbReference>
<name>A0A1M5B0Z6_9BACT</name>
<dbReference type="EC" id="5.3.1.16" evidence="9 11"/>
<dbReference type="InterPro" id="IPR013785">
    <property type="entry name" value="Aldolase_TIM"/>
</dbReference>
<dbReference type="NCBIfam" id="TIGR00007">
    <property type="entry name" value="1-(5-phosphoribosyl)-5-[(5-phosphoribosylamino)methylideneamino]imidazole-4-carboxamide isomerase"/>
    <property type="match status" value="1"/>
</dbReference>
<evidence type="ECO:0000256" key="7">
    <source>
        <dbReference type="ARBA" id="ARBA00023102"/>
    </source>
</evidence>
<evidence type="ECO:0000256" key="6">
    <source>
        <dbReference type="ARBA" id="ARBA00022605"/>
    </source>
</evidence>
<dbReference type="PANTHER" id="PTHR43090:SF2">
    <property type="entry name" value="1-(5-PHOSPHORIBOSYL)-5-[(5-PHOSPHORIBOSYLAMINO)METHYLIDENEAMINO] IMIDAZOLE-4-CARBOXAMIDE ISOMERASE"/>
    <property type="match status" value="1"/>
</dbReference>
<keyword evidence="5 9" id="KW-0963">Cytoplasm</keyword>
<dbReference type="GO" id="GO:0000162">
    <property type="term" value="P:L-tryptophan biosynthetic process"/>
    <property type="evidence" value="ECO:0007669"/>
    <property type="project" value="TreeGrafter"/>
</dbReference>
<keyword evidence="8 9" id="KW-0413">Isomerase</keyword>
<dbReference type="STRING" id="1121391.SAMN02745206_01812"/>
<feature type="active site" description="Proton acceptor" evidence="9">
    <location>
        <position position="8"/>
    </location>
</feature>
<dbReference type="GO" id="GO:0003949">
    <property type="term" value="F:1-(5-phosphoribosyl)-5-[(5-phosphoribosylamino)methylideneamino]imidazole-4-carboxamide isomerase activity"/>
    <property type="evidence" value="ECO:0007669"/>
    <property type="project" value="UniProtKB-UniRule"/>
</dbReference>
<dbReference type="RefSeq" id="WP_073038675.1">
    <property type="nucleotide sequence ID" value="NZ_FQVB01000016.1"/>
</dbReference>
<dbReference type="SUPFAM" id="SSF51366">
    <property type="entry name" value="Ribulose-phoshate binding barrel"/>
    <property type="match status" value="1"/>
</dbReference>
<dbReference type="Proteomes" id="UP000184076">
    <property type="component" value="Unassembled WGS sequence"/>
</dbReference>
<evidence type="ECO:0000313" key="12">
    <source>
        <dbReference type="EMBL" id="SHF36120.1"/>
    </source>
</evidence>
<evidence type="ECO:0000256" key="4">
    <source>
        <dbReference type="ARBA" id="ARBA00009667"/>
    </source>
</evidence>
<keyword evidence="6 9" id="KW-0028">Amino-acid biosynthesis</keyword>
<dbReference type="AlphaFoldDB" id="A0A1M5B0Z6"/>
<dbReference type="GO" id="GO:0000105">
    <property type="term" value="P:L-histidine biosynthetic process"/>
    <property type="evidence" value="ECO:0007669"/>
    <property type="project" value="UniProtKB-UniRule"/>
</dbReference>
<evidence type="ECO:0000256" key="9">
    <source>
        <dbReference type="HAMAP-Rule" id="MF_01014"/>
    </source>
</evidence>
<dbReference type="FunFam" id="3.20.20.70:FF:000009">
    <property type="entry name" value="1-(5-phosphoribosyl)-5-[(5-phosphoribosylamino)methylideneamino] imidazole-4-carboxamide isomerase"/>
    <property type="match status" value="1"/>
</dbReference>
<dbReference type="EMBL" id="FQVB01000016">
    <property type="protein sequence ID" value="SHF36120.1"/>
    <property type="molecule type" value="Genomic_DNA"/>
</dbReference>
<dbReference type="PANTHER" id="PTHR43090">
    <property type="entry name" value="1-(5-PHOSPHORIBOSYL)-5-[(5-PHOSPHORIBOSYLAMINO)METHYLIDENEAMINO] IMIDAZOLE-4-CARBOXAMIDE ISOMERASE"/>
    <property type="match status" value="1"/>
</dbReference>
<evidence type="ECO:0000256" key="3">
    <source>
        <dbReference type="ARBA" id="ARBA00005133"/>
    </source>
</evidence>
<evidence type="ECO:0000256" key="8">
    <source>
        <dbReference type="ARBA" id="ARBA00023235"/>
    </source>
</evidence>
<comment type="catalytic activity">
    <reaction evidence="1 9 11">
        <text>1-(5-phospho-beta-D-ribosyl)-5-[(5-phospho-beta-D-ribosylamino)methylideneamino]imidazole-4-carboxamide = 5-[(5-phospho-1-deoxy-D-ribulos-1-ylimino)methylamino]-1-(5-phospho-beta-D-ribosyl)imidazole-4-carboxamide</text>
        <dbReference type="Rhea" id="RHEA:15469"/>
        <dbReference type="ChEBI" id="CHEBI:58435"/>
        <dbReference type="ChEBI" id="CHEBI:58525"/>
        <dbReference type="EC" id="5.3.1.16"/>
    </reaction>
</comment>
<evidence type="ECO:0000256" key="11">
    <source>
        <dbReference type="RuleBase" id="RU003658"/>
    </source>
</evidence>
<dbReference type="CDD" id="cd04732">
    <property type="entry name" value="HisA"/>
    <property type="match status" value="1"/>
</dbReference>
<dbReference type="GO" id="GO:0005737">
    <property type="term" value="C:cytoplasm"/>
    <property type="evidence" value="ECO:0007669"/>
    <property type="project" value="UniProtKB-SubCell"/>
</dbReference>
<comment type="subcellular location">
    <subcellularLocation>
        <location evidence="2 9 11">Cytoplasm</location>
    </subcellularLocation>
</comment>
<evidence type="ECO:0000256" key="10">
    <source>
        <dbReference type="RuleBase" id="RU003657"/>
    </source>
</evidence>
<evidence type="ECO:0000313" key="13">
    <source>
        <dbReference type="Proteomes" id="UP000184076"/>
    </source>
</evidence>
<gene>
    <name evidence="9" type="primary">hisA</name>
    <name evidence="12" type="ORF">SAMN02745206_01812</name>
</gene>